<proteinExistence type="predicted"/>
<feature type="region of interest" description="Disordered" evidence="1">
    <location>
        <begin position="1"/>
        <end position="84"/>
    </location>
</feature>
<evidence type="ECO:0000313" key="2">
    <source>
        <dbReference type="EMBL" id="MBW0460618.1"/>
    </source>
</evidence>
<reference evidence="2" key="1">
    <citation type="submission" date="2021-03" db="EMBL/GenBank/DDBJ databases">
        <title>Draft genome sequence of rust myrtle Austropuccinia psidii MF-1, a brazilian biotype.</title>
        <authorList>
            <person name="Quecine M.C."/>
            <person name="Pachon D.M.R."/>
            <person name="Bonatelli M.L."/>
            <person name="Correr F.H."/>
            <person name="Franceschini L.M."/>
            <person name="Leite T.F."/>
            <person name="Margarido G.R.A."/>
            <person name="Almeida C.A."/>
            <person name="Ferrarezi J.A."/>
            <person name="Labate C.A."/>
        </authorList>
    </citation>
    <scope>NUCLEOTIDE SEQUENCE</scope>
    <source>
        <strain evidence="2">MF-1</strain>
    </source>
</reference>
<evidence type="ECO:0000313" key="3">
    <source>
        <dbReference type="Proteomes" id="UP000765509"/>
    </source>
</evidence>
<dbReference type="Proteomes" id="UP000765509">
    <property type="component" value="Unassembled WGS sequence"/>
</dbReference>
<sequence length="129" mass="14494">MTTRRGPKYSIKSDGDGLSSRIDMSKGKRKGKIPSGTKSTQGSVISQRQVPGIPIISEPESELSMNNSNRHKAHSAGPDRHLHDPVQKLLLGVQGKRFEMLPQLHQGVMNSWNILKKFLKEEIVRYSKY</sequence>
<keyword evidence="3" id="KW-1185">Reference proteome</keyword>
<organism evidence="2 3">
    <name type="scientific">Austropuccinia psidii MF-1</name>
    <dbReference type="NCBI Taxonomy" id="1389203"/>
    <lineage>
        <taxon>Eukaryota</taxon>
        <taxon>Fungi</taxon>
        <taxon>Dikarya</taxon>
        <taxon>Basidiomycota</taxon>
        <taxon>Pucciniomycotina</taxon>
        <taxon>Pucciniomycetes</taxon>
        <taxon>Pucciniales</taxon>
        <taxon>Sphaerophragmiaceae</taxon>
        <taxon>Austropuccinia</taxon>
    </lineage>
</organism>
<accession>A0A9Q3B8N2</accession>
<gene>
    <name evidence="2" type="ORF">O181_000333</name>
</gene>
<name>A0A9Q3B8N2_9BASI</name>
<protein>
    <submittedName>
        <fullName evidence="2">Uncharacterized protein</fullName>
    </submittedName>
</protein>
<feature type="compositionally biased region" description="Polar residues" evidence="1">
    <location>
        <begin position="36"/>
        <end position="49"/>
    </location>
</feature>
<comment type="caution">
    <text evidence="2">The sequence shown here is derived from an EMBL/GenBank/DDBJ whole genome shotgun (WGS) entry which is preliminary data.</text>
</comment>
<dbReference type="EMBL" id="AVOT02000037">
    <property type="protein sequence ID" value="MBW0460618.1"/>
    <property type="molecule type" value="Genomic_DNA"/>
</dbReference>
<dbReference type="AlphaFoldDB" id="A0A9Q3B8N2"/>
<evidence type="ECO:0000256" key="1">
    <source>
        <dbReference type="SAM" id="MobiDB-lite"/>
    </source>
</evidence>